<gene>
    <name evidence="1" type="ORF">O6H91_18G054900</name>
</gene>
<reference evidence="2" key="1">
    <citation type="journal article" date="2024" name="Proc. Natl. Acad. Sci. U.S.A.">
        <title>Extraordinary preservation of gene collinearity over three hundred million years revealed in homosporous lycophytes.</title>
        <authorList>
            <person name="Li C."/>
            <person name="Wickell D."/>
            <person name="Kuo L.Y."/>
            <person name="Chen X."/>
            <person name="Nie B."/>
            <person name="Liao X."/>
            <person name="Peng D."/>
            <person name="Ji J."/>
            <person name="Jenkins J."/>
            <person name="Williams M."/>
            <person name="Shu S."/>
            <person name="Plott C."/>
            <person name="Barry K."/>
            <person name="Rajasekar S."/>
            <person name="Grimwood J."/>
            <person name="Han X."/>
            <person name="Sun S."/>
            <person name="Hou Z."/>
            <person name="He W."/>
            <person name="Dai G."/>
            <person name="Sun C."/>
            <person name="Schmutz J."/>
            <person name="Leebens-Mack J.H."/>
            <person name="Li F.W."/>
            <person name="Wang L."/>
        </authorList>
    </citation>
    <scope>NUCLEOTIDE SEQUENCE [LARGE SCALE GENOMIC DNA]</scope>
    <source>
        <strain evidence="2">cv. PW_Plant_1</strain>
    </source>
</reference>
<name>A0ACC2B2A0_DIPCM</name>
<sequence length="794" mass="87772">MAACVFPDLSSSDKMKHPLAMKFRNQNDWIDLAYDTSGDSSACTSMSENERQTQRMSSCLEVNGPTRRSFLDKSATESFFELESSIGISRATRDGSSSFPFTSAMNNLTSNTSRNFPESSRSELAPLAITLDTRHSRANYHQNSANYHQNSELFLPPSAASARDGAERGFNWGSVESASLGLQLQLGSNKSSNTINGSACEGMSNFTYGYGPRNSDQVQVASGSVHPQRQLERFGNHQAQFAHRNPTVGGGASMWPPGSQFHESRSSPDVMDRNQRHMGSAGFKRPRERSCEEEMLEALELARSTSSKLPFGSPLPVASQQFQAMPPSRNNTDFCPDATFHQLATSRMQSPLSRMDKQERANPDQALAMPHIQETMRMDEVTERQREAPTCTGVEDGAEEASQDQDMRGSSEEDFHLLQLLLQCAEEVASDNLEEANLIVAQLNQIASPFGGSMQRIAAYFAEALTSRLMNSCMGICLPLPGLQLIYNAHLMSAFQVFNNICPFVKFSNFTANQAILEAFEGEQSIHIIDMDIMQGLQWPALFQILASRPTGPPVLRITGLGRSMEALEATGHRLSQFACTLSLPFEFHPVVEKFGNTDSSILRVRKGDALAIHWLHHSLYDVTDSDTKTLKLLQRLQPKVVTMVEQDLSHAGSFLERFVEALHYYSALFDSLSVTLAEDSQDRHIVEQKLLSCEIRNILAVGGPARTGEVKFEQWGVHLIEAGFKRIPLSENAATQATLLLGMYGSEGYTLVEEGGTLKLGWKGTCLFTASAWTSSLTVAQNIIHQHRIMQGF</sequence>
<organism evidence="1 2">
    <name type="scientific">Diphasiastrum complanatum</name>
    <name type="common">Issler's clubmoss</name>
    <name type="synonym">Lycopodium complanatum</name>
    <dbReference type="NCBI Taxonomy" id="34168"/>
    <lineage>
        <taxon>Eukaryota</taxon>
        <taxon>Viridiplantae</taxon>
        <taxon>Streptophyta</taxon>
        <taxon>Embryophyta</taxon>
        <taxon>Tracheophyta</taxon>
        <taxon>Lycopodiopsida</taxon>
        <taxon>Lycopodiales</taxon>
        <taxon>Lycopodiaceae</taxon>
        <taxon>Lycopodioideae</taxon>
        <taxon>Diphasiastrum</taxon>
    </lineage>
</organism>
<comment type="caution">
    <text evidence="1">The sequence shown here is derived from an EMBL/GenBank/DDBJ whole genome shotgun (WGS) entry which is preliminary data.</text>
</comment>
<evidence type="ECO:0000313" key="2">
    <source>
        <dbReference type="Proteomes" id="UP001162992"/>
    </source>
</evidence>
<evidence type="ECO:0000313" key="1">
    <source>
        <dbReference type="EMBL" id="KAJ7523577.1"/>
    </source>
</evidence>
<dbReference type="EMBL" id="CM055109">
    <property type="protein sequence ID" value="KAJ7523577.1"/>
    <property type="molecule type" value="Genomic_DNA"/>
</dbReference>
<proteinExistence type="predicted"/>
<keyword evidence="2" id="KW-1185">Reference proteome</keyword>
<dbReference type="Proteomes" id="UP001162992">
    <property type="component" value="Chromosome 18"/>
</dbReference>
<protein>
    <submittedName>
        <fullName evidence="1">Uncharacterized protein</fullName>
    </submittedName>
</protein>
<accession>A0ACC2B2A0</accession>